<dbReference type="Proteomes" id="UP000035017">
    <property type="component" value="Unassembled WGS sequence"/>
</dbReference>
<organism evidence="2 3">
    <name type="scientific">Agrobacterium tumefaciens</name>
    <dbReference type="NCBI Taxonomy" id="358"/>
    <lineage>
        <taxon>Bacteria</taxon>
        <taxon>Pseudomonadati</taxon>
        <taxon>Pseudomonadota</taxon>
        <taxon>Alphaproteobacteria</taxon>
        <taxon>Hyphomicrobiales</taxon>
        <taxon>Rhizobiaceae</taxon>
        <taxon>Rhizobium/Agrobacterium group</taxon>
        <taxon>Agrobacterium</taxon>
        <taxon>Agrobacterium tumefaciens complex</taxon>
    </lineage>
</organism>
<accession>A0A0D0L2F3</accession>
<evidence type="ECO:0000313" key="3">
    <source>
        <dbReference type="Proteomes" id="UP000035017"/>
    </source>
</evidence>
<evidence type="ECO:0000313" key="2">
    <source>
        <dbReference type="EMBL" id="KIQ05054.1"/>
    </source>
</evidence>
<protein>
    <recommendedName>
        <fullName evidence="4">DUF669 domain-containing protein</fullName>
    </recommendedName>
</protein>
<dbReference type="EMBL" id="JXQV01000003">
    <property type="protein sequence ID" value="KIQ05054.1"/>
    <property type="molecule type" value="Genomic_DNA"/>
</dbReference>
<feature type="compositionally biased region" description="Low complexity" evidence="1">
    <location>
        <begin position="158"/>
        <end position="182"/>
    </location>
</feature>
<dbReference type="AlphaFoldDB" id="A0A0D0L2F3"/>
<dbReference type="OrthoDB" id="5220at2"/>
<evidence type="ECO:0008006" key="4">
    <source>
        <dbReference type="Google" id="ProtNLM"/>
    </source>
</evidence>
<evidence type="ECO:0000256" key="1">
    <source>
        <dbReference type="SAM" id="MobiDB-lite"/>
    </source>
</evidence>
<sequence length="192" mass="21275">MAKIGIRVEATEENTQQRDFTNLPNGDYQLEISGSEIKEKNEGTRDHAINLSVSIDVLAPEELKGRKIFNNYNLQHPNPQTQEIGQRQFACLLRALGLTEAPEDSDELHFISFFARIGMGKDSKDKNADGTPKYAARNELKKYYYPDEGNLPEPKVEAAPAAANDNRRTAASNDNKPAAAAAGTTRRPWGSK</sequence>
<feature type="region of interest" description="Disordered" evidence="1">
    <location>
        <begin position="145"/>
        <end position="192"/>
    </location>
</feature>
<reference evidence="2 3" key="1">
    <citation type="submission" date="2014-12" db="EMBL/GenBank/DDBJ databases">
        <title>16Stimator: statistical estimation of ribosomal gene copy numbers from draft genome assemblies.</title>
        <authorList>
            <person name="Perisin M.A."/>
            <person name="Vetter M."/>
            <person name="Gilbert J.A."/>
            <person name="Bergelson J."/>
        </authorList>
    </citation>
    <scope>NUCLEOTIDE SEQUENCE [LARGE SCALE GENOMIC DNA]</scope>
    <source>
        <strain evidence="2 3">MEJ076</strain>
    </source>
</reference>
<gene>
    <name evidence="2" type="ORF">RU07_02325</name>
</gene>
<name>A0A0D0L2F3_AGRTU</name>
<dbReference type="Pfam" id="PF05037">
    <property type="entry name" value="DUF669"/>
    <property type="match status" value="1"/>
</dbReference>
<comment type="caution">
    <text evidence="2">The sequence shown here is derived from an EMBL/GenBank/DDBJ whole genome shotgun (WGS) entry which is preliminary data.</text>
</comment>
<proteinExistence type="predicted"/>
<dbReference type="InterPro" id="IPR007731">
    <property type="entry name" value="DUF669"/>
</dbReference>